<keyword evidence="5" id="KW-1185">Reference proteome</keyword>
<dbReference type="RefSeq" id="WP_204130447.1">
    <property type="nucleotide sequence ID" value="NZ_JAFDVD010000007.1"/>
</dbReference>
<protein>
    <submittedName>
        <fullName evidence="4">Class F sortase</fullName>
    </submittedName>
</protein>
<dbReference type="InterPro" id="IPR006311">
    <property type="entry name" value="TAT_signal"/>
</dbReference>
<dbReference type="PROSITE" id="PS51318">
    <property type="entry name" value="TAT"/>
    <property type="match status" value="1"/>
</dbReference>
<feature type="compositionally biased region" description="Low complexity" evidence="2">
    <location>
        <begin position="30"/>
        <end position="43"/>
    </location>
</feature>
<dbReference type="Pfam" id="PF04203">
    <property type="entry name" value="Sortase"/>
    <property type="match status" value="1"/>
</dbReference>
<evidence type="ECO:0000256" key="1">
    <source>
        <dbReference type="ARBA" id="ARBA00022801"/>
    </source>
</evidence>
<keyword evidence="3" id="KW-0732">Signal</keyword>
<accession>A0ABS2CJA4</accession>
<evidence type="ECO:0000313" key="4">
    <source>
        <dbReference type="EMBL" id="MBM6399965.1"/>
    </source>
</evidence>
<gene>
    <name evidence="4" type="ORF">JQN70_06185</name>
</gene>
<comment type="caution">
    <text evidence="4">The sequence shown here is derived from an EMBL/GenBank/DDBJ whole genome shotgun (WGS) entry which is preliminary data.</text>
</comment>
<keyword evidence="1" id="KW-0378">Hydrolase</keyword>
<feature type="chain" id="PRO_5045677113" evidence="3">
    <location>
        <begin position="27"/>
        <end position="226"/>
    </location>
</feature>
<name>A0ABS2CJA4_9MICO</name>
<dbReference type="InterPro" id="IPR042001">
    <property type="entry name" value="Sortase_F"/>
</dbReference>
<feature type="signal peptide" evidence="3">
    <location>
        <begin position="1"/>
        <end position="26"/>
    </location>
</feature>
<feature type="compositionally biased region" description="Pro residues" evidence="2">
    <location>
        <begin position="44"/>
        <end position="58"/>
    </location>
</feature>
<dbReference type="SUPFAM" id="SSF63817">
    <property type="entry name" value="Sortase"/>
    <property type="match status" value="1"/>
</dbReference>
<proteinExistence type="predicted"/>
<feature type="region of interest" description="Disordered" evidence="2">
    <location>
        <begin position="30"/>
        <end position="78"/>
    </location>
</feature>
<evidence type="ECO:0000256" key="3">
    <source>
        <dbReference type="SAM" id="SignalP"/>
    </source>
</evidence>
<sequence length="226" mass="23715">MPTPRPEGSRRAVLAAAGSLALGYLAACSDGRPAATTTPGTATPTPPSPPPVPTPSSTPVPTTTATQRAAKNPKGRPDHVVLVRADGETIVDAPVRPVGLDDRGILSPPGGVVGWYDEEGWPRPGYPGASILAGHVGTPSSGADVFRLLPRARRGDRVTVRYDSGDVVHFVVERSAGMPKTQTPEDDSIWDAGNPRPLLRLITCDPTTPLESGHYEGNWVLWADLA</sequence>
<organism evidence="4 5">
    <name type="scientific">Phycicoccus sonneratiae</name>
    <dbReference type="NCBI Taxonomy" id="2807628"/>
    <lineage>
        <taxon>Bacteria</taxon>
        <taxon>Bacillati</taxon>
        <taxon>Actinomycetota</taxon>
        <taxon>Actinomycetes</taxon>
        <taxon>Micrococcales</taxon>
        <taxon>Intrasporangiaceae</taxon>
        <taxon>Phycicoccus</taxon>
    </lineage>
</organism>
<evidence type="ECO:0000256" key="2">
    <source>
        <dbReference type="SAM" id="MobiDB-lite"/>
    </source>
</evidence>
<dbReference type="EMBL" id="JAFDVD010000007">
    <property type="protein sequence ID" value="MBM6399965.1"/>
    <property type="molecule type" value="Genomic_DNA"/>
</dbReference>
<dbReference type="InterPro" id="IPR005754">
    <property type="entry name" value="Sortase"/>
</dbReference>
<dbReference type="Proteomes" id="UP001430172">
    <property type="component" value="Unassembled WGS sequence"/>
</dbReference>
<reference evidence="4" key="1">
    <citation type="submission" date="2021-02" db="EMBL/GenBank/DDBJ databases">
        <title>Phycicoccus sp. MQZ13P-5T, whole genome shotgun sequence.</title>
        <authorList>
            <person name="Tuo L."/>
        </authorList>
    </citation>
    <scope>NUCLEOTIDE SEQUENCE</scope>
    <source>
        <strain evidence="4">MQZ13P-5</strain>
    </source>
</reference>
<dbReference type="CDD" id="cd05829">
    <property type="entry name" value="Sortase_F"/>
    <property type="match status" value="1"/>
</dbReference>
<evidence type="ECO:0000313" key="5">
    <source>
        <dbReference type="Proteomes" id="UP001430172"/>
    </source>
</evidence>
<dbReference type="InterPro" id="IPR023365">
    <property type="entry name" value="Sortase_dom-sf"/>
</dbReference>
<dbReference type="Gene3D" id="2.40.260.10">
    <property type="entry name" value="Sortase"/>
    <property type="match status" value="1"/>
</dbReference>